<dbReference type="RefSeq" id="WP_187964813.1">
    <property type="nucleotide sequence ID" value="NZ_JACVDC010000013.1"/>
</dbReference>
<proteinExistence type="inferred from homology"/>
<dbReference type="EMBL" id="JACVDC010000013">
    <property type="protein sequence ID" value="MBC9795664.1"/>
    <property type="molecule type" value="Genomic_DNA"/>
</dbReference>
<organism evidence="9 10">
    <name type="scientific">Sinomicrobium weinanense</name>
    <dbReference type="NCBI Taxonomy" id="2842200"/>
    <lineage>
        <taxon>Bacteria</taxon>
        <taxon>Pseudomonadati</taxon>
        <taxon>Bacteroidota</taxon>
        <taxon>Flavobacteriia</taxon>
        <taxon>Flavobacteriales</taxon>
        <taxon>Flavobacteriaceae</taxon>
        <taxon>Sinomicrobium</taxon>
    </lineage>
</organism>
<keyword evidence="10" id="KW-1185">Reference proteome</keyword>
<dbReference type="Pfam" id="PF04616">
    <property type="entry name" value="Glyco_hydro_43"/>
    <property type="match status" value="1"/>
</dbReference>
<dbReference type="InterPro" id="IPR016840">
    <property type="entry name" value="Glyco_hydro_43_endo_a_Ara-ase"/>
</dbReference>
<dbReference type="PANTHER" id="PTHR43301">
    <property type="entry name" value="ARABINAN ENDO-1,5-ALPHA-L-ARABINOSIDASE"/>
    <property type="match status" value="1"/>
</dbReference>
<accession>A0A926JQT3</accession>
<evidence type="ECO:0000313" key="10">
    <source>
        <dbReference type="Proteomes" id="UP000653730"/>
    </source>
</evidence>
<protein>
    <submittedName>
        <fullName evidence="9">Arabinan endo-1,5-alpha-L-arabinosidase</fullName>
    </submittedName>
</protein>
<comment type="similarity">
    <text evidence="2 5">Belongs to the glycosyl hydrolase 43 family.</text>
</comment>
<dbReference type="AlphaFoldDB" id="A0A926JQT3"/>
<dbReference type="SUPFAM" id="SSF75005">
    <property type="entry name" value="Arabinanase/levansucrase/invertase"/>
    <property type="match status" value="1"/>
</dbReference>
<evidence type="ECO:0000256" key="3">
    <source>
        <dbReference type="ARBA" id="ARBA00022801"/>
    </source>
</evidence>
<comment type="caution">
    <text evidence="9">The sequence shown here is derived from an EMBL/GenBank/DDBJ whole genome shotgun (WGS) entry which is preliminary data.</text>
</comment>
<evidence type="ECO:0000256" key="1">
    <source>
        <dbReference type="ARBA" id="ARBA00004834"/>
    </source>
</evidence>
<feature type="signal peptide" evidence="8">
    <location>
        <begin position="1"/>
        <end position="21"/>
    </location>
</feature>
<dbReference type="Gene3D" id="2.115.10.20">
    <property type="entry name" value="Glycosyl hydrolase domain, family 43"/>
    <property type="match status" value="1"/>
</dbReference>
<dbReference type="GO" id="GO:0005975">
    <property type="term" value="P:carbohydrate metabolic process"/>
    <property type="evidence" value="ECO:0007669"/>
    <property type="project" value="InterPro"/>
</dbReference>
<comment type="pathway">
    <text evidence="1 5">Glycan metabolism; L-arabinan degradation.</text>
</comment>
<feature type="active site" description="Proton donor" evidence="6">
    <location>
        <position position="211"/>
    </location>
</feature>
<dbReference type="InterPro" id="IPR006710">
    <property type="entry name" value="Glyco_hydro_43"/>
</dbReference>
<dbReference type="GO" id="GO:0046558">
    <property type="term" value="F:arabinan endo-1,5-alpha-L-arabinosidase activity"/>
    <property type="evidence" value="ECO:0007669"/>
    <property type="project" value="InterPro"/>
</dbReference>
<keyword evidence="3 5" id="KW-0378">Hydrolase</keyword>
<feature type="active site" description="Proton acceptor" evidence="6">
    <location>
        <position position="28"/>
    </location>
</feature>
<gene>
    <name evidence="9" type="ORF">IBL28_06785</name>
</gene>
<evidence type="ECO:0000256" key="2">
    <source>
        <dbReference type="ARBA" id="ARBA00009865"/>
    </source>
</evidence>
<name>A0A926JQT3_9FLAO</name>
<evidence type="ECO:0000256" key="5">
    <source>
        <dbReference type="PIRNR" id="PIRNR026534"/>
    </source>
</evidence>
<evidence type="ECO:0000256" key="7">
    <source>
        <dbReference type="PIRSR" id="PIRSR026534-3"/>
    </source>
</evidence>
<feature type="site" description="Important for substrate recognition" evidence="7">
    <location>
        <position position="281"/>
    </location>
</feature>
<feature type="chain" id="PRO_5037549347" evidence="8">
    <location>
        <begin position="22"/>
        <end position="327"/>
    </location>
</feature>
<evidence type="ECO:0000256" key="4">
    <source>
        <dbReference type="ARBA" id="ARBA00023295"/>
    </source>
</evidence>
<evidence type="ECO:0000256" key="6">
    <source>
        <dbReference type="PIRSR" id="PIRSR026534-1"/>
    </source>
</evidence>
<dbReference type="InterPro" id="IPR023296">
    <property type="entry name" value="Glyco_hydro_beta-prop_sf"/>
</dbReference>
<keyword evidence="8" id="KW-0732">Signal</keyword>
<dbReference type="PIRSF" id="PIRSF026534">
    <property type="entry name" value="Endo_alpha-L-arabinosidase"/>
    <property type="match status" value="1"/>
</dbReference>
<dbReference type="Proteomes" id="UP000653730">
    <property type="component" value="Unassembled WGS sequence"/>
</dbReference>
<feature type="site" description="Important for catalytic activity, responsible for pKa modulation of the active site Glu and correct orientation of both the proton donor and substrate" evidence="7">
    <location>
        <position position="148"/>
    </location>
</feature>
<evidence type="ECO:0000256" key="8">
    <source>
        <dbReference type="SAM" id="SignalP"/>
    </source>
</evidence>
<dbReference type="PANTHER" id="PTHR43301:SF3">
    <property type="entry name" value="ARABINAN ENDO-1,5-ALPHA-L-ARABINOSIDASE A-RELATED"/>
    <property type="match status" value="1"/>
</dbReference>
<dbReference type="InterPro" id="IPR050727">
    <property type="entry name" value="GH43_arabinanases"/>
</dbReference>
<keyword evidence="4 5" id="KW-0326">Glycosidase</keyword>
<sequence length="327" mass="36948">MNFRKYLFFLAVLYIISPGCAQDISVHDPVVAKEGDRYYLFCTGMGVSVFSSPDLKTWKKEKPVFQTAPSWSEEVVPGFKNHIWAPDISFYNGRYYLYYSVSAFAKNTSAIGVATNVTLSPGDKDYKWTDHGIVVQSVPNRDLWNAIDPNLVFDDAGAPWLTFGSFWGGMKLVRLSDDLLSVARPEEWYTIAKRERHSFTEDTQPGDAAIEAPFIFKKDDWYYLFVSFDFCCRGEDSTYKVMAGRSENISGPYTDKAGKPMTEGGGTPVITGNARWAGAGHNSIYTFDGKDYLIFHAYDNSDEGKPKLKIMEVSWKDGWPEVDQSRL</sequence>
<evidence type="ECO:0000313" key="9">
    <source>
        <dbReference type="EMBL" id="MBC9795664.1"/>
    </source>
</evidence>
<dbReference type="CDD" id="cd18830">
    <property type="entry name" value="GH43_CjArb43A-like"/>
    <property type="match status" value="1"/>
</dbReference>
<reference evidence="9 10" key="1">
    <citation type="submission" date="2020-09" db="EMBL/GenBank/DDBJ databases">
        <title>Sinomicrobium weinanense sp. nov., a halophilic bacteria isolated from saline-alkali soil.</title>
        <authorList>
            <person name="Wu P."/>
            <person name="Ren H."/>
            <person name="Mei Y."/>
            <person name="Liang Y."/>
            <person name="Chen Z."/>
        </authorList>
    </citation>
    <scope>NUCLEOTIDE SEQUENCE [LARGE SCALE GENOMIC DNA]</scope>
    <source>
        <strain evidence="9 10">FJxs</strain>
    </source>
</reference>